<proteinExistence type="predicted"/>
<evidence type="ECO:0000313" key="3">
    <source>
        <dbReference type="Proteomes" id="UP001161017"/>
    </source>
</evidence>
<reference evidence="2" key="1">
    <citation type="journal article" date="2023" name="Genome Biol. Evol.">
        <title>First Whole Genome Sequence and Flow Cytometry Genome Size Data for the Lichen-Forming Fungus Ramalina farinacea (Ascomycota).</title>
        <authorList>
            <person name="Llewellyn T."/>
            <person name="Mian S."/>
            <person name="Hill R."/>
            <person name="Leitch I.J."/>
            <person name="Gaya E."/>
        </authorList>
    </citation>
    <scope>NUCLEOTIDE SEQUENCE</scope>
    <source>
        <strain evidence="2">LIQ254RAFAR</strain>
    </source>
</reference>
<dbReference type="EMBL" id="JAPUFD010000004">
    <property type="protein sequence ID" value="MDI1487010.1"/>
    <property type="molecule type" value="Genomic_DNA"/>
</dbReference>
<feature type="transmembrane region" description="Helical" evidence="1">
    <location>
        <begin position="192"/>
        <end position="216"/>
    </location>
</feature>
<feature type="transmembrane region" description="Helical" evidence="1">
    <location>
        <begin position="17"/>
        <end position="36"/>
    </location>
</feature>
<evidence type="ECO:0000256" key="1">
    <source>
        <dbReference type="SAM" id="Phobius"/>
    </source>
</evidence>
<feature type="transmembrane region" description="Helical" evidence="1">
    <location>
        <begin position="57"/>
        <end position="77"/>
    </location>
</feature>
<evidence type="ECO:0008006" key="4">
    <source>
        <dbReference type="Google" id="ProtNLM"/>
    </source>
</evidence>
<feature type="transmembrane region" description="Helical" evidence="1">
    <location>
        <begin position="136"/>
        <end position="163"/>
    </location>
</feature>
<keyword evidence="3" id="KW-1185">Reference proteome</keyword>
<name>A0AA43QMJ1_9LECA</name>
<keyword evidence="1" id="KW-0812">Transmembrane</keyword>
<keyword evidence="1" id="KW-1133">Transmembrane helix</keyword>
<comment type="caution">
    <text evidence="2">The sequence shown here is derived from an EMBL/GenBank/DDBJ whole genome shotgun (WGS) entry which is preliminary data.</text>
</comment>
<keyword evidence="1" id="KW-0472">Membrane</keyword>
<accession>A0AA43QMJ1</accession>
<gene>
    <name evidence="2" type="ORF">OHK93_006272</name>
</gene>
<feature type="transmembrane region" description="Helical" evidence="1">
    <location>
        <begin position="106"/>
        <end position="124"/>
    </location>
</feature>
<dbReference type="PANTHER" id="PTHR23028">
    <property type="entry name" value="ACETYLTRANSFERASE"/>
    <property type="match status" value="1"/>
</dbReference>
<dbReference type="AlphaFoldDB" id="A0AA43QMJ1"/>
<dbReference type="Proteomes" id="UP001161017">
    <property type="component" value="Unassembled WGS sequence"/>
</dbReference>
<evidence type="ECO:0000313" key="2">
    <source>
        <dbReference type="EMBL" id="MDI1487010.1"/>
    </source>
</evidence>
<dbReference type="PANTHER" id="PTHR23028:SF128">
    <property type="entry name" value="ACYLTRANSFERASE 3 DOMAIN-CONTAINING PROTEIN"/>
    <property type="match status" value="1"/>
</dbReference>
<protein>
    <recommendedName>
        <fullName evidence="4">Acyltransferase 3 domain-containing protein</fullName>
    </recommendedName>
</protein>
<dbReference type="InterPro" id="IPR050879">
    <property type="entry name" value="Acyltransferase_3"/>
</dbReference>
<organism evidence="2 3">
    <name type="scientific">Ramalina farinacea</name>
    <dbReference type="NCBI Taxonomy" id="258253"/>
    <lineage>
        <taxon>Eukaryota</taxon>
        <taxon>Fungi</taxon>
        <taxon>Dikarya</taxon>
        <taxon>Ascomycota</taxon>
        <taxon>Pezizomycotina</taxon>
        <taxon>Lecanoromycetes</taxon>
        <taxon>OSLEUM clade</taxon>
        <taxon>Lecanoromycetidae</taxon>
        <taxon>Lecanorales</taxon>
        <taxon>Lecanorineae</taxon>
        <taxon>Ramalinaceae</taxon>
        <taxon>Ramalina</taxon>
    </lineage>
</organism>
<sequence>MLVMFGMYSYWYRTGDAVIGTNIFAGALLAELSMLIPSTASISLTSTTTTKDQQCTSIPRTIFAVLLLAFGLLAGSFPPSHWEWASWSRGLANFGFMMFPAEVDLYRYWPSMGAQAITLSIIIMPKFQVWLSHPFLMWLGQISFPLYLIHGPLLRSVLIWMVFGMRKLVWMPNPGTAREQTREVTVLPMPKAWVVLLSVPVFFVILGAASQCWNVYVEPWCAKVTRWVEDVMCPRLSEGVGKVESLEKGLPSPNGKGGLLC</sequence>